<dbReference type="EMBL" id="NIRM01000002">
    <property type="protein sequence ID" value="PHI08346.1"/>
    <property type="molecule type" value="Genomic_DNA"/>
</dbReference>
<organism evidence="1 2">
    <name type="scientific">Fusobacterium nucleatum subsp. polymorphum</name>
    <name type="common">Fusobacterium polymorphum</name>
    <dbReference type="NCBI Taxonomy" id="76857"/>
    <lineage>
        <taxon>Bacteria</taxon>
        <taxon>Fusobacteriati</taxon>
        <taxon>Fusobacteriota</taxon>
        <taxon>Fusobacteriia</taxon>
        <taxon>Fusobacteriales</taxon>
        <taxon>Fusobacteriaceae</taxon>
        <taxon>Fusobacterium</taxon>
    </lineage>
</organism>
<dbReference type="AlphaFoldDB" id="A0A2C6BP92"/>
<protein>
    <submittedName>
        <fullName evidence="1">Portal protein</fullName>
    </submittedName>
</protein>
<comment type="caution">
    <text evidence="1">The sequence shown here is derived from an EMBL/GenBank/DDBJ whole genome shotgun (WGS) entry which is preliminary data.</text>
</comment>
<name>A0A2C6BP92_FUSNP</name>
<evidence type="ECO:0000313" key="2">
    <source>
        <dbReference type="Proteomes" id="UP000221504"/>
    </source>
</evidence>
<dbReference type="InterPro" id="IPR006944">
    <property type="entry name" value="Phage/GTA_portal"/>
</dbReference>
<sequence length="416" mass="46849">MSIREIFKNWFFKDCSVMTGDGKSFESSEYMSTIWEQPGFMLPIKKKIKACQNIEMGIYIGKEDGKKKVDNHILNKIFRMINPNTSFQDFIDYLIVWLEGSNNGVLLELIKGLPSLAPDLYIHSPNNFTVYFEGRRIREIRIHNPAKTITGDELKDYMWLSSPNYDNIIDGVSGNGIGQGRSKHNALAIFGAYLFKAWKWNWSLANNLGKPGGILQTEGAVDKEDREEIRSKYSAHYAGAENAGSPLVLGSGLKYQDTSKAPIDADWSTAEQKAHERAAIATDVPVELVGGGDSTYQNRKQAKKELYREAVIPFFNNLKNWLNYLLSDYLKNGEYIDYDLSGADELKDDIGDIIQKLEPLKNRVTINEYRRIISTLTDLSLEQLKGGDVLLVGGGDMTLDEVTEPATTEGEKEEDV</sequence>
<gene>
    <name evidence="1" type="ORF">CBG52_09260</name>
</gene>
<dbReference type="RefSeq" id="WP_099011582.1">
    <property type="nucleotide sequence ID" value="NZ_CP077154.1"/>
</dbReference>
<accession>A0A2C6BP92</accession>
<reference evidence="1 2" key="1">
    <citation type="submission" date="2017-06" db="EMBL/GenBank/DDBJ databases">
        <title>Draft genome sequence of Fusobacterium nucleatum subsp. polymorphum KCOM 1267 (=ChDC F290).</title>
        <authorList>
            <person name="Kook J.-K."/>
            <person name="Park S.-N."/>
            <person name="Lim Y.K."/>
            <person name="Roh H."/>
        </authorList>
    </citation>
    <scope>NUCLEOTIDE SEQUENCE [LARGE SCALE GENOMIC DNA]</scope>
    <source>
        <strain evidence="2">KCOM 1267(ChDC F290)</strain>
    </source>
</reference>
<evidence type="ECO:0000313" key="1">
    <source>
        <dbReference type="EMBL" id="PHI08346.1"/>
    </source>
</evidence>
<dbReference type="Pfam" id="PF04860">
    <property type="entry name" value="Phage_portal"/>
    <property type="match status" value="1"/>
</dbReference>
<proteinExistence type="predicted"/>
<dbReference type="Proteomes" id="UP000221504">
    <property type="component" value="Unassembled WGS sequence"/>
</dbReference>